<keyword evidence="2" id="KW-1185">Reference proteome</keyword>
<comment type="caution">
    <text evidence="1">The sequence shown here is derived from an EMBL/GenBank/DDBJ whole genome shotgun (WGS) entry which is preliminary data.</text>
</comment>
<organism evidence="1 2">
    <name type="scientific">Xenotaenia resolanae</name>
    <dbReference type="NCBI Taxonomy" id="208358"/>
    <lineage>
        <taxon>Eukaryota</taxon>
        <taxon>Metazoa</taxon>
        <taxon>Chordata</taxon>
        <taxon>Craniata</taxon>
        <taxon>Vertebrata</taxon>
        <taxon>Euteleostomi</taxon>
        <taxon>Actinopterygii</taxon>
        <taxon>Neopterygii</taxon>
        <taxon>Teleostei</taxon>
        <taxon>Neoteleostei</taxon>
        <taxon>Acanthomorphata</taxon>
        <taxon>Ovalentaria</taxon>
        <taxon>Atherinomorphae</taxon>
        <taxon>Cyprinodontiformes</taxon>
        <taxon>Goodeidae</taxon>
        <taxon>Xenotaenia</taxon>
    </lineage>
</organism>
<evidence type="ECO:0000313" key="1">
    <source>
        <dbReference type="EMBL" id="MEQ2277620.1"/>
    </source>
</evidence>
<accession>A0ABV0X707</accession>
<protein>
    <submittedName>
        <fullName evidence="1">Uncharacterized protein</fullName>
    </submittedName>
</protein>
<dbReference type="Proteomes" id="UP001444071">
    <property type="component" value="Unassembled WGS sequence"/>
</dbReference>
<name>A0ABV0X707_9TELE</name>
<proteinExistence type="predicted"/>
<reference evidence="1 2" key="1">
    <citation type="submission" date="2021-06" db="EMBL/GenBank/DDBJ databases">
        <authorList>
            <person name="Palmer J.M."/>
        </authorList>
    </citation>
    <scope>NUCLEOTIDE SEQUENCE [LARGE SCALE GENOMIC DNA]</scope>
    <source>
        <strain evidence="1 2">XR_2019</strain>
        <tissue evidence="1">Muscle</tissue>
    </source>
</reference>
<evidence type="ECO:0000313" key="2">
    <source>
        <dbReference type="Proteomes" id="UP001444071"/>
    </source>
</evidence>
<gene>
    <name evidence="1" type="ORF">XENORESO_005334</name>
</gene>
<sequence length="231" mass="25801">MFQIMSQHPCQDLSVCSLLCCFFFLFFLAGSVGGWSCMLPSHTCELSGWLRQLFKEWVAEHSTPHCRPLWDLKPRILFLTKNLVKDSCNLKLCSFLKLPPWVLPVIPVQPDSVYLLSSTSGSQADCHRLLDAQPPKPVRSPTNCLPPGKNTDLSTLKLTSLPNPPATVRFPHSDYSSTFMKPSSLSAFLPQRMNCRSSPEFLTHVIFSSKINIFPGLQKVSACGSKSSVKR</sequence>
<dbReference type="EMBL" id="JAHRIM010092038">
    <property type="protein sequence ID" value="MEQ2277620.1"/>
    <property type="molecule type" value="Genomic_DNA"/>
</dbReference>